<dbReference type="SMART" id="SM00248">
    <property type="entry name" value="ANK"/>
    <property type="match status" value="9"/>
</dbReference>
<sequence length="392" mass="42513">MDLGADWLVAKPEGNNLLHRVAQNNNVTVCKVLLKDKSRPAATMINDKNQAGNTPLFEACSKISPKIVRMLLESGADCNIHCNDGRTALHMAASCDAGADMVTLLLKHGAKHDALNKNKSTPLILAASGGAEKVVQILLDAGADANAANHMTALHRAARWGHLSCVKLLVEKGRADCNVRGENGRPPLVVAICYRHREVFEYLVQLPSIEIAAIDLQYVITSTSDQLGVDLLAERLKSEGRLDDKCEPYCTALQAAAWMGRTDTVRKLLELGANPNIMGGDHGCALNAAVENDNLEIVQLLLDHHAAVTVTEYGVEQPIFCAIRQASLEIFQLLLVKMSHEEQLAVRSTGGQPMLQYAVCEEKNRIIDCLVSHELGFSDIKDASGHTPRPGE</sequence>
<dbReference type="PANTHER" id="PTHR24126:SF14">
    <property type="entry name" value="ANK_REP_REGION DOMAIN-CONTAINING PROTEIN"/>
    <property type="match status" value="1"/>
</dbReference>
<reference evidence="4" key="1">
    <citation type="submission" date="2023-06" db="EMBL/GenBank/DDBJ databases">
        <title>Genome-scale phylogeny and comparative genomics of the fungal order Sordariales.</title>
        <authorList>
            <consortium name="Lawrence Berkeley National Laboratory"/>
            <person name="Hensen N."/>
            <person name="Bonometti L."/>
            <person name="Westerberg I."/>
            <person name="Brannstrom I.O."/>
            <person name="Guillou S."/>
            <person name="Cros-Aarteil S."/>
            <person name="Calhoun S."/>
            <person name="Haridas S."/>
            <person name="Kuo A."/>
            <person name="Mondo S."/>
            <person name="Pangilinan J."/>
            <person name="Riley R."/>
            <person name="LaButti K."/>
            <person name="Andreopoulos B."/>
            <person name="Lipzen A."/>
            <person name="Chen C."/>
            <person name="Yanf M."/>
            <person name="Daum C."/>
            <person name="Ng V."/>
            <person name="Clum A."/>
            <person name="Steindorff A."/>
            <person name="Ohm R."/>
            <person name="Martin F."/>
            <person name="Silar P."/>
            <person name="Natvig D."/>
            <person name="Lalanne C."/>
            <person name="Gautier V."/>
            <person name="Ament-velasquez S.L."/>
            <person name="Kruys A."/>
            <person name="Hutchinson M.I."/>
            <person name="Powell A.J."/>
            <person name="Barry K."/>
            <person name="Miller A.N."/>
            <person name="Grigoriev I.V."/>
            <person name="Debuchy R."/>
            <person name="Gladieux P."/>
            <person name="Thoren M.H."/>
            <person name="Johannesson H."/>
        </authorList>
    </citation>
    <scope>NUCLEOTIDE SEQUENCE</scope>
    <source>
        <strain evidence="4">SMH3391-2</strain>
    </source>
</reference>
<proteinExistence type="predicted"/>
<evidence type="ECO:0000313" key="5">
    <source>
        <dbReference type="Proteomes" id="UP001174934"/>
    </source>
</evidence>
<evidence type="ECO:0000256" key="2">
    <source>
        <dbReference type="ARBA" id="ARBA00023043"/>
    </source>
</evidence>
<feature type="repeat" description="ANK" evidence="3">
    <location>
        <begin position="118"/>
        <end position="150"/>
    </location>
</feature>
<dbReference type="PROSITE" id="PS50088">
    <property type="entry name" value="ANK_REPEAT"/>
    <property type="match status" value="5"/>
</dbReference>
<dbReference type="SUPFAM" id="SSF48403">
    <property type="entry name" value="Ankyrin repeat"/>
    <property type="match status" value="2"/>
</dbReference>
<feature type="repeat" description="ANK" evidence="3">
    <location>
        <begin position="51"/>
        <end position="83"/>
    </location>
</feature>
<dbReference type="Pfam" id="PF00023">
    <property type="entry name" value="Ank"/>
    <property type="match status" value="1"/>
</dbReference>
<organism evidence="4 5">
    <name type="scientific">Bombardia bombarda</name>
    <dbReference type="NCBI Taxonomy" id="252184"/>
    <lineage>
        <taxon>Eukaryota</taxon>
        <taxon>Fungi</taxon>
        <taxon>Dikarya</taxon>
        <taxon>Ascomycota</taxon>
        <taxon>Pezizomycotina</taxon>
        <taxon>Sordariomycetes</taxon>
        <taxon>Sordariomycetidae</taxon>
        <taxon>Sordariales</taxon>
        <taxon>Lasiosphaeriaceae</taxon>
        <taxon>Bombardia</taxon>
    </lineage>
</organism>
<dbReference type="InterPro" id="IPR002110">
    <property type="entry name" value="Ankyrin_rpt"/>
</dbReference>
<protein>
    <submittedName>
        <fullName evidence="4">Ankyrin repeat-containing domain protein</fullName>
    </submittedName>
</protein>
<dbReference type="PANTHER" id="PTHR24126">
    <property type="entry name" value="ANKYRIN REPEAT, PH AND SEC7 DOMAIN CONTAINING PROTEIN SECG-RELATED"/>
    <property type="match status" value="1"/>
</dbReference>
<evidence type="ECO:0000256" key="3">
    <source>
        <dbReference type="PROSITE-ProRule" id="PRU00023"/>
    </source>
</evidence>
<feature type="repeat" description="ANK" evidence="3">
    <location>
        <begin position="149"/>
        <end position="173"/>
    </location>
</feature>
<dbReference type="AlphaFoldDB" id="A0AA39XCL8"/>
<dbReference type="Pfam" id="PF12796">
    <property type="entry name" value="Ank_2"/>
    <property type="match status" value="2"/>
</dbReference>
<evidence type="ECO:0000313" key="4">
    <source>
        <dbReference type="EMBL" id="KAK0630972.1"/>
    </source>
</evidence>
<comment type="caution">
    <text evidence="4">The sequence shown here is derived from an EMBL/GenBank/DDBJ whole genome shotgun (WGS) entry which is preliminary data.</text>
</comment>
<dbReference type="Gene3D" id="1.25.40.20">
    <property type="entry name" value="Ankyrin repeat-containing domain"/>
    <property type="match status" value="3"/>
</dbReference>
<accession>A0AA39XCL8</accession>
<keyword evidence="1" id="KW-0677">Repeat</keyword>
<dbReference type="PROSITE" id="PS50297">
    <property type="entry name" value="ANK_REP_REGION"/>
    <property type="match status" value="4"/>
</dbReference>
<keyword evidence="2 3" id="KW-0040">ANK repeat</keyword>
<evidence type="ECO:0000256" key="1">
    <source>
        <dbReference type="ARBA" id="ARBA00022737"/>
    </source>
</evidence>
<name>A0AA39XCL8_9PEZI</name>
<dbReference type="Proteomes" id="UP001174934">
    <property type="component" value="Unassembled WGS sequence"/>
</dbReference>
<gene>
    <name evidence="4" type="ORF">B0T17DRAFT_616556</name>
</gene>
<feature type="repeat" description="ANK" evidence="3">
    <location>
        <begin position="84"/>
        <end position="117"/>
    </location>
</feature>
<keyword evidence="5" id="KW-1185">Reference proteome</keyword>
<feature type="repeat" description="ANK" evidence="3">
    <location>
        <begin position="251"/>
        <end position="280"/>
    </location>
</feature>
<dbReference type="InterPro" id="IPR036770">
    <property type="entry name" value="Ankyrin_rpt-contain_sf"/>
</dbReference>
<dbReference type="EMBL" id="JAULSR010000002">
    <property type="protein sequence ID" value="KAK0630972.1"/>
    <property type="molecule type" value="Genomic_DNA"/>
</dbReference>